<dbReference type="AlphaFoldDB" id="A0A8K0KCJ4"/>
<organism evidence="5 6">
    <name type="scientific">Ladona fulva</name>
    <name type="common">Scarce chaser dragonfly</name>
    <name type="synonym">Libellula fulva</name>
    <dbReference type="NCBI Taxonomy" id="123851"/>
    <lineage>
        <taxon>Eukaryota</taxon>
        <taxon>Metazoa</taxon>
        <taxon>Ecdysozoa</taxon>
        <taxon>Arthropoda</taxon>
        <taxon>Hexapoda</taxon>
        <taxon>Insecta</taxon>
        <taxon>Pterygota</taxon>
        <taxon>Palaeoptera</taxon>
        <taxon>Odonata</taxon>
        <taxon>Epiprocta</taxon>
        <taxon>Anisoptera</taxon>
        <taxon>Libelluloidea</taxon>
        <taxon>Libellulidae</taxon>
        <taxon>Ladona</taxon>
    </lineage>
</organism>
<accession>A0A8K0KCJ4</accession>
<dbReference type="PANTHER" id="PTHR45188:SF2">
    <property type="entry name" value="DNAJ HOMOLOG SUBFAMILY C MEMBER 7"/>
    <property type="match status" value="1"/>
</dbReference>
<name>A0A8K0KCJ4_LADFU</name>
<evidence type="ECO:0000256" key="1">
    <source>
        <dbReference type="ARBA" id="ARBA00022737"/>
    </source>
</evidence>
<dbReference type="SUPFAM" id="SSF48452">
    <property type="entry name" value="TPR-like"/>
    <property type="match status" value="1"/>
</dbReference>
<dbReference type="PRINTS" id="PR00625">
    <property type="entry name" value="JDOMAIN"/>
</dbReference>
<keyword evidence="1" id="KW-0677">Repeat</keyword>
<dbReference type="Gene3D" id="1.10.287.110">
    <property type="entry name" value="DnaJ domain"/>
    <property type="match status" value="1"/>
</dbReference>
<comment type="caution">
    <text evidence="5">The sequence shown here is derived from an EMBL/GenBank/DDBJ whole genome shotgun (WGS) entry which is preliminary data.</text>
</comment>
<dbReference type="EMBL" id="KZ308583">
    <property type="protein sequence ID" value="KAG8231912.1"/>
    <property type="molecule type" value="Genomic_DNA"/>
</dbReference>
<dbReference type="OrthoDB" id="765884at2759"/>
<dbReference type="Proteomes" id="UP000792457">
    <property type="component" value="Unassembled WGS sequence"/>
</dbReference>
<evidence type="ECO:0000256" key="3">
    <source>
        <dbReference type="PROSITE-ProRule" id="PRU00339"/>
    </source>
</evidence>
<keyword evidence="6" id="KW-1185">Reference proteome</keyword>
<sequence>MVSFSLIMSKMADVMEVEIEDTSSDDCTIISGEELAEIKKESGNHHYKSQNYTKALTYYTEAIGICPENASYYANRSACYMMLRQYQNALDDARKSVALDPGFIKAYIRLAKCSIALGDCSYADQTLAQANQLEPNNPAIAAEVNNLATVRHFVEDASKAYEKKEYRKVVYCMDKALEIAVACRRFKLMKAECLAFLGSDILQLDSQNADAIYVRGLCLHYQDDLDRAFTLFQHVLRLAPDHQKAQDIYKKAKILKGKKEEGNEAYKKGYNVEAYQLYSEALAVDPNNRMTNAKLYFNRATLGRLKEAIDDCTSALAIDGSYLKALLRRAKCYMDLEEYEDAVMDYEKAVKMDKMKDRHSDASESEKKEQEKKFKEVGEAYGILSDPKKRARYDNGEDLEDVDGFSAADIDPSNVFQAFFGQGGHGGAFNFYSSGFPSGFSFQFSQ</sequence>
<dbReference type="PROSITE" id="PS50076">
    <property type="entry name" value="DNAJ_2"/>
    <property type="match status" value="1"/>
</dbReference>
<dbReference type="Pfam" id="PF13181">
    <property type="entry name" value="TPR_8"/>
    <property type="match status" value="1"/>
</dbReference>
<dbReference type="InterPro" id="IPR011990">
    <property type="entry name" value="TPR-like_helical_dom_sf"/>
</dbReference>
<dbReference type="InterPro" id="IPR019734">
    <property type="entry name" value="TPR_rpt"/>
</dbReference>
<gene>
    <name evidence="5" type="ORF">J437_LFUL011381</name>
</gene>
<dbReference type="SUPFAM" id="SSF46565">
    <property type="entry name" value="Chaperone J-domain"/>
    <property type="match status" value="1"/>
</dbReference>
<reference evidence="5" key="1">
    <citation type="submission" date="2013-04" db="EMBL/GenBank/DDBJ databases">
        <authorList>
            <person name="Qu J."/>
            <person name="Murali S.C."/>
            <person name="Bandaranaike D."/>
            <person name="Bellair M."/>
            <person name="Blankenburg K."/>
            <person name="Chao H."/>
            <person name="Dinh H."/>
            <person name="Doddapaneni H."/>
            <person name="Downs B."/>
            <person name="Dugan-Rocha S."/>
            <person name="Elkadiri S."/>
            <person name="Gnanaolivu R.D."/>
            <person name="Hernandez B."/>
            <person name="Javaid M."/>
            <person name="Jayaseelan J.C."/>
            <person name="Lee S."/>
            <person name="Li M."/>
            <person name="Ming W."/>
            <person name="Munidasa M."/>
            <person name="Muniz J."/>
            <person name="Nguyen L."/>
            <person name="Ongeri F."/>
            <person name="Osuji N."/>
            <person name="Pu L.-L."/>
            <person name="Puazo M."/>
            <person name="Qu C."/>
            <person name="Quiroz J."/>
            <person name="Raj R."/>
            <person name="Weissenberger G."/>
            <person name="Xin Y."/>
            <person name="Zou X."/>
            <person name="Han Y."/>
            <person name="Richards S."/>
            <person name="Worley K."/>
            <person name="Muzny D."/>
            <person name="Gibbs R."/>
        </authorList>
    </citation>
    <scope>NUCLEOTIDE SEQUENCE</scope>
    <source>
        <strain evidence="5">Sampled in the wild</strain>
    </source>
</reference>
<feature type="domain" description="J" evidence="4">
    <location>
        <begin position="321"/>
        <end position="397"/>
    </location>
</feature>
<feature type="repeat" description="TPR" evidence="3">
    <location>
        <begin position="323"/>
        <end position="356"/>
    </location>
</feature>
<dbReference type="Pfam" id="PF14559">
    <property type="entry name" value="TPR_19"/>
    <property type="match status" value="1"/>
</dbReference>
<evidence type="ECO:0000259" key="4">
    <source>
        <dbReference type="PROSITE" id="PS50076"/>
    </source>
</evidence>
<dbReference type="InterPro" id="IPR036869">
    <property type="entry name" value="J_dom_sf"/>
</dbReference>
<keyword evidence="2 3" id="KW-0802">TPR repeat</keyword>
<dbReference type="PROSITE" id="PS50005">
    <property type="entry name" value="TPR"/>
    <property type="match status" value="4"/>
</dbReference>
<feature type="repeat" description="TPR" evidence="3">
    <location>
        <begin position="70"/>
        <end position="103"/>
    </location>
</feature>
<feature type="repeat" description="TPR" evidence="3">
    <location>
        <begin position="209"/>
        <end position="242"/>
    </location>
</feature>
<dbReference type="InterPro" id="IPR001623">
    <property type="entry name" value="DnaJ_domain"/>
</dbReference>
<evidence type="ECO:0000313" key="6">
    <source>
        <dbReference type="Proteomes" id="UP000792457"/>
    </source>
</evidence>
<dbReference type="SMART" id="SM00028">
    <property type="entry name" value="TPR"/>
    <property type="match status" value="7"/>
</dbReference>
<dbReference type="PANTHER" id="PTHR45188">
    <property type="entry name" value="DNAJ PROTEIN P58IPK HOMOLOG"/>
    <property type="match status" value="1"/>
</dbReference>
<reference evidence="5" key="2">
    <citation type="submission" date="2017-10" db="EMBL/GenBank/DDBJ databases">
        <title>Ladona fulva Genome sequencing and assembly.</title>
        <authorList>
            <person name="Murali S."/>
            <person name="Richards S."/>
            <person name="Bandaranaike D."/>
            <person name="Bellair M."/>
            <person name="Blankenburg K."/>
            <person name="Chao H."/>
            <person name="Dinh H."/>
            <person name="Doddapaneni H."/>
            <person name="Dugan-Rocha S."/>
            <person name="Elkadiri S."/>
            <person name="Gnanaolivu R."/>
            <person name="Hernandez B."/>
            <person name="Skinner E."/>
            <person name="Javaid M."/>
            <person name="Lee S."/>
            <person name="Li M."/>
            <person name="Ming W."/>
            <person name="Munidasa M."/>
            <person name="Muniz J."/>
            <person name="Nguyen L."/>
            <person name="Hughes D."/>
            <person name="Osuji N."/>
            <person name="Pu L.-L."/>
            <person name="Puazo M."/>
            <person name="Qu C."/>
            <person name="Quiroz J."/>
            <person name="Raj R."/>
            <person name="Weissenberger G."/>
            <person name="Xin Y."/>
            <person name="Zou X."/>
            <person name="Han Y."/>
            <person name="Worley K."/>
            <person name="Muzny D."/>
            <person name="Gibbs R."/>
        </authorList>
    </citation>
    <scope>NUCLEOTIDE SEQUENCE</scope>
    <source>
        <strain evidence="5">Sampled in the wild</strain>
    </source>
</reference>
<evidence type="ECO:0000256" key="2">
    <source>
        <dbReference type="ARBA" id="ARBA00022803"/>
    </source>
</evidence>
<evidence type="ECO:0000313" key="5">
    <source>
        <dbReference type="EMBL" id="KAG8231912.1"/>
    </source>
</evidence>
<proteinExistence type="predicted"/>
<dbReference type="Gene3D" id="1.25.40.10">
    <property type="entry name" value="Tetratricopeptide repeat domain"/>
    <property type="match status" value="3"/>
</dbReference>
<protein>
    <recommendedName>
        <fullName evidence="4">J domain-containing protein</fullName>
    </recommendedName>
</protein>
<feature type="repeat" description="TPR" evidence="3">
    <location>
        <begin position="36"/>
        <end position="69"/>
    </location>
</feature>
<dbReference type="Pfam" id="PF00226">
    <property type="entry name" value="DnaJ"/>
    <property type="match status" value="1"/>
</dbReference>